<reference evidence="1 2" key="1">
    <citation type="journal article" date="2024" name="Ann. Entomol. Soc. Am.">
        <title>Genomic analyses of the southern and eastern yellowjacket wasps (Hymenoptera: Vespidae) reveal evolutionary signatures of social life.</title>
        <authorList>
            <person name="Catto M.A."/>
            <person name="Caine P.B."/>
            <person name="Orr S.E."/>
            <person name="Hunt B.G."/>
            <person name="Goodisman M.A.D."/>
        </authorList>
    </citation>
    <scope>NUCLEOTIDE SEQUENCE [LARGE SCALE GENOMIC DNA]</scope>
    <source>
        <strain evidence="1">233</strain>
        <tissue evidence="1">Head and thorax</tissue>
    </source>
</reference>
<dbReference type="EMBL" id="JAUDFV010000102">
    <property type="protein sequence ID" value="KAL2731788.1"/>
    <property type="molecule type" value="Genomic_DNA"/>
</dbReference>
<accession>A0ABD2BGB1</accession>
<comment type="caution">
    <text evidence="1">The sequence shown here is derived from an EMBL/GenBank/DDBJ whole genome shotgun (WGS) entry which is preliminary data.</text>
</comment>
<dbReference type="AlphaFoldDB" id="A0ABD2BGB1"/>
<protein>
    <submittedName>
        <fullName evidence="1">PiggyBac transposable element-derived protein 4-like</fullName>
    </submittedName>
</protein>
<sequence>MTLFSKLYKSANYSLIIYKTKQKVHVLNITDQISRKYDVKSKSYKPGVTAWIQVQRRTFHDIPRIARTRITKHTGNTTNASNNPHVRKACQLKYYKDIKVSKICGEGEKHVYGKYRVKKLVICKRYANQIGTSTI</sequence>
<name>A0ABD2BGB1_VESSQ</name>
<organism evidence="1 2">
    <name type="scientific">Vespula squamosa</name>
    <name type="common">Southern yellow jacket</name>
    <name type="synonym">Wasp</name>
    <dbReference type="NCBI Taxonomy" id="30214"/>
    <lineage>
        <taxon>Eukaryota</taxon>
        <taxon>Metazoa</taxon>
        <taxon>Ecdysozoa</taxon>
        <taxon>Arthropoda</taxon>
        <taxon>Hexapoda</taxon>
        <taxon>Insecta</taxon>
        <taxon>Pterygota</taxon>
        <taxon>Neoptera</taxon>
        <taxon>Endopterygota</taxon>
        <taxon>Hymenoptera</taxon>
        <taxon>Apocrita</taxon>
        <taxon>Aculeata</taxon>
        <taxon>Vespoidea</taxon>
        <taxon>Vespidae</taxon>
        <taxon>Vespinae</taxon>
        <taxon>Vespula</taxon>
    </lineage>
</organism>
<evidence type="ECO:0000313" key="2">
    <source>
        <dbReference type="Proteomes" id="UP001607302"/>
    </source>
</evidence>
<keyword evidence="2" id="KW-1185">Reference proteome</keyword>
<evidence type="ECO:0000313" key="1">
    <source>
        <dbReference type="EMBL" id="KAL2731788.1"/>
    </source>
</evidence>
<dbReference type="Proteomes" id="UP001607302">
    <property type="component" value="Unassembled WGS sequence"/>
</dbReference>
<gene>
    <name evidence="1" type="ORF">V1478_004476</name>
</gene>
<proteinExistence type="predicted"/>